<organism evidence="1 2">
    <name type="scientific">Trichinella britovi</name>
    <name type="common">Parasitic roundworm</name>
    <dbReference type="NCBI Taxonomy" id="45882"/>
    <lineage>
        <taxon>Eukaryota</taxon>
        <taxon>Metazoa</taxon>
        <taxon>Ecdysozoa</taxon>
        <taxon>Nematoda</taxon>
        <taxon>Enoplea</taxon>
        <taxon>Dorylaimia</taxon>
        <taxon>Trichinellida</taxon>
        <taxon>Trichinellidae</taxon>
        <taxon>Trichinella</taxon>
    </lineage>
</organism>
<comment type="caution">
    <text evidence="1">The sequence shown here is derived from an EMBL/GenBank/DDBJ whole genome shotgun (WGS) entry which is preliminary data.</text>
</comment>
<proteinExistence type="predicted"/>
<dbReference type="AlphaFoldDB" id="A0A0V1C7N5"/>
<protein>
    <submittedName>
        <fullName evidence="1">Uncharacterized protein</fullName>
    </submittedName>
</protein>
<gene>
    <name evidence="1" type="ORF">T03_11796</name>
</gene>
<keyword evidence="2" id="KW-1185">Reference proteome</keyword>
<evidence type="ECO:0000313" key="1">
    <source>
        <dbReference type="EMBL" id="KRY44755.1"/>
    </source>
</evidence>
<dbReference type="Proteomes" id="UP000054653">
    <property type="component" value="Unassembled WGS sequence"/>
</dbReference>
<evidence type="ECO:0000313" key="2">
    <source>
        <dbReference type="Proteomes" id="UP000054653"/>
    </source>
</evidence>
<accession>A0A0V1C7N5</accession>
<sequence>MQTLTVNCNPKSALPYHFEMFNNQVLFLFKAIDEHLKWLISEAGSKYFAMDMLYHSNKRIGSDSVHRCCNHFQWFLRCWSCYKQM</sequence>
<dbReference type="EMBL" id="JYDI01000487">
    <property type="protein sequence ID" value="KRY44755.1"/>
    <property type="molecule type" value="Genomic_DNA"/>
</dbReference>
<name>A0A0V1C7N5_TRIBR</name>
<reference evidence="1 2" key="1">
    <citation type="submission" date="2015-01" db="EMBL/GenBank/DDBJ databases">
        <title>Evolution of Trichinella species and genotypes.</title>
        <authorList>
            <person name="Korhonen P.K."/>
            <person name="Edoardo P."/>
            <person name="Giuseppe L.R."/>
            <person name="Gasser R.B."/>
        </authorList>
    </citation>
    <scope>NUCLEOTIDE SEQUENCE [LARGE SCALE GENOMIC DNA]</scope>
    <source>
        <strain evidence="1">ISS120</strain>
    </source>
</reference>